<keyword evidence="3" id="KW-1185">Reference proteome</keyword>
<organism evidence="4">
    <name type="scientific">Echinostoma caproni</name>
    <dbReference type="NCBI Taxonomy" id="27848"/>
    <lineage>
        <taxon>Eukaryota</taxon>
        <taxon>Metazoa</taxon>
        <taxon>Spiralia</taxon>
        <taxon>Lophotrochozoa</taxon>
        <taxon>Platyhelminthes</taxon>
        <taxon>Trematoda</taxon>
        <taxon>Digenea</taxon>
        <taxon>Plagiorchiida</taxon>
        <taxon>Echinostomata</taxon>
        <taxon>Echinostomatoidea</taxon>
        <taxon>Echinostomatidae</taxon>
        <taxon>Echinostoma</taxon>
    </lineage>
</organism>
<evidence type="ECO:0000259" key="1">
    <source>
        <dbReference type="Pfam" id="PF00078"/>
    </source>
</evidence>
<evidence type="ECO:0000313" key="4">
    <source>
        <dbReference type="WBParaSite" id="ECPE_0001329801-mRNA-1"/>
    </source>
</evidence>
<dbReference type="Pfam" id="PF00078">
    <property type="entry name" value="RVT_1"/>
    <property type="match status" value="1"/>
</dbReference>
<dbReference type="SUPFAM" id="SSF56672">
    <property type="entry name" value="DNA/RNA polymerases"/>
    <property type="match status" value="1"/>
</dbReference>
<dbReference type="Gene3D" id="3.10.10.10">
    <property type="entry name" value="HIV Type 1 Reverse Transcriptase, subunit A, domain 1"/>
    <property type="match status" value="1"/>
</dbReference>
<dbReference type="InterPro" id="IPR043502">
    <property type="entry name" value="DNA/RNA_pol_sf"/>
</dbReference>
<dbReference type="CDD" id="cd01647">
    <property type="entry name" value="RT_LTR"/>
    <property type="match status" value="1"/>
</dbReference>
<feature type="domain" description="Reverse transcriptase" evidence="1">
    <location>
        <begin position="109"/>
        <end position="220"/>
    </location>
</feature>
<reference evidence="2 3" key="2">
    <citation type="submission" date="2018-11" db="EMBL/GenBank/DDBJ databases">
        <authorList>
            <consortium name="Pathogen Informatics"/>
        </authorList>
    </citation>
    <scope>NUCLEOTIDE SEQUENCE [LARGE SCALE GENOMIC DNA]</scope>
    <source>
        <strain evidence="2 3">Egypt</strain>
    </source>
</reference>
<dbReference type="EMBL" id="UZAN01054665">
    <property type="protein sequence ID" value="VDP90531.1"/>
    <property type="molecule type" value="Genomic_DNA"/>
</dbReference>
<evidence type="ECO:0000313" key="2">
    <source>
        <dbReference type="EMBL" id="VDP90531.1"/>
    </source>
</evidence>
<dbReference type="OrthoDB" id="10068977at2759"/>
<sequence length="221" mass="24940">MSLHTSSLHNLHMRLQRLIVQCSNNTGGMKVQLAKLEAEREPIYLKRCVIPYDQREGVLKALKKMEHDGILTRVTSSAWATPIVIATESGDKTPRFCGDYRLTLKPRLRKCATTTMEPEDFMKASHGSTCFSKIDLADAYLQIPLDPACRQFTTINTSWGLYQCNFFPFVLHTSSGIFQVATDEVIHGLDGVLAYQDDIIIFGATKAEHDERLTNLLERFA</sequence>
<protein>
    <submittedName>
        <fullName evidence="4">Reverse transcriptase domain-containing protein</fullName>
    </submittedName>
</protein>
<accession>A0A183B224</accession>
<dbReference type="PANTHER" id="PTHR37984:SF9">
    <property type="entry name" value="INTEGRASE CATALYTIC DOMAIN-CONTAINING PROTEIN"/>
    <property type="match status" value="1"/>
</dbReference>
<name>A0A183B224_9TREM</name>
<dbReference type="InterPro" id="IPR000477">
    <property type="entry name" value="RT_dom"/>
</dbReference>
<dbReference type="AlphaFoldDB" id="A0A183B224"/>
<evidence type="ECO:0000313" key="3">
    <source>
        <dbReference type="Proteomes" id="UP000272942"/>
    </source>
</evidence>
<dbReference type="InterPro" id="IPR050951">
    <property type="entry name" value="Retrovirus_Pol_polyprotein"/>
</dbReference>
<proteinExistence type="predicted"/>
<reference evidence="4" key="1">
    <citation type="submission" date="2016-06" db="UniProtKB">
        <authorList>
            <consortium name="WormBaseParasite"/>
        </authorList>
    </citation>
    <scope>IDENTIFICATION</scope>
</reference>
<dbReference type="WBParaSite" id="ECPE_0001329801-mRNA-1">
    <property type="protein sequence ID" value="ECPE_0001329801-mRNA-1"/>
    <property type="gene ID" value="ECPE_0001329801"/>
</dbReference>
<dbReference type="InterPro" id="IPR043128">
    <property type="entry name" value="Rev_trsase/Diguanyl_cyclase"/>
</dbReference>
<gene>
    <name evidence="2" type="ORF">ECPE_LOCUS13259</name>
</gene>
<dbReference type="Gene3D" id="3.30.70.270">
    <property type="match status" value="1"/>
</dbReference>
<dbReference type="Proteomes" id="UP000272942">
    <property type="component" value="Unassembled WGS sequence"/>
</dbReference>
<dbReference type="PANTHER" id="PTHR37984">
    <property type="entry name" value="PROTEIN CBG26694"/>
    <property type="match status" value="1"/>
</dbReference>